<keyword evidence="4 6" id="KW-0472">Membrane</keyword>
<comment type="caution">
    <text evidence="7">The sequence shown here is derived from an EMBL/GenBank/DDBJ whole genome shotgun (WGS) entry which is preliminary data.</text>
</comment>
<dbReference type="GO" id="GO:0005794">
    <property type="term" value="C:Golgi apparatus"/>
    <property type="evidence" value="ECO:0007669"/>
    <property type="project" value="TreeGrafter"/>
</dbReference>
<feature type="compositionally biased region" description="Basic residues" evidence="5">
    <location>
        <begin position="464"/>
        <end position="474"/>
    </location>
</feature>
<organism evidence="7 8">
    <name type="scientific">Cryptococcus neoformans Tu259-1</name>
    <dbReference type="NCBI Taxonomy" id="1230072"/>
    <lineage>
        <taxon>Eukaryota</taxon>
        <taxon>Fungi</taxon>
        <taxon>Dikarya</taxon>
        <taxon>Basidiomycota</taxon>
        <taxon>Agaricomycotina</taxon>
        <taxon>Tremellomycetes</taxon>
        <taxon>Tremellales</taxon>
        <taxon>Cryptococcaceae</taxon>
        <taxon>Cryptococcus</taxon>
        <taxon>Cryptococcus neoformans species complex</taxon>
    </lineage>
</organism>
<evidence type="ECO:0000313" key="7">
    <source>
        <dbReference type="EMBL" id="OXG22831.1"/>
    </source>
</evidence>
<feature type="compositionally biased region" description="Low complexity" evidence="5">
    <location>
        <begin position="475"/>
        <end position="496"/>
    </location>
</feature>
<feature type="region of interest" description="Disordered" evidence="5">
    <location>
        <begin position="388"/>
        <end position="505"/>
    </location>
</feature>
<protein>
    <recommendedName>
        <fullName evidence="9">Endoplasmic reticulum protein</fullName>
    </recommendedName>
</protein>
<feature type="transmembrane region" description="Helical" evidence="6">
    <location>
        <begin position="158"/>
        <end position="178"/>
    </location>
</feature>
<evidence type="ECO:0000256" key="2">
    <source>
        <dbReference type="ARBA" id="ARBA00022692"/>
    </source>
</evidence>
<evidence type="ECO:0000313" key="8">
    <source>
        <dbReference type="Proteomes" id="UP000199727"/>
    </source>
</evidence>
<dbReference type="SUPFAM" id="SSF144091">
    <property type="entry name" value="Rhomboid-like"/>
    <property type="match status" value="1"/>
</dbReference>
<gene>
    <name evidence="7" type="ORF">C361_02962</name>
</gene>
<dbReference type="PANTHER" id="PTHR13377">
    <property type="entry name" value="PLACENTAL PROTEIN 6"/>
    <property type="match status" value="1"/>
</dbReference>
<dbReference type="GO" id="GO:0016020">
    <property type="term" value="C:membrane"/>
    <property type="evidence" value="ECO:0007669"/>
    <property type="project" value="UniProtKB-SubCell"/>
</dbReference>
<feature type="transmembrane region" description="Helical" evidence="6">
    <location>
        <begin position="123"/>
        <end position="146"/>
    </location>
</feature>
<dbReference type="Proteomes" id="UP000199727">
    <property type="component" value="Unassembled WGS sequence"/>
</dbReference>
<dbReference type="EMBL" id="AMKT01000038">
    <property type="protein sequence ID" value="OXG22831.1"/>
    <property type="molecule type" value="Genomic_DNA"/>
</dbReference>
<keyword evidence="3 6" id="KW-1133">Transmembrane helix</keyword>
<evidence type="ECO:0000256" key="4">
    <source>
        <dbReference type="ARBA" id="ARBA00023136"/>
    </source>
</evidence>
<feature type="compositionally biased region" description="Pro residues" evidence="5">
    <location>
        <begin position="401"/>
        <end position="413"/>
    </location>
</feature>
<dbReference type="OrthoDB" id="73612at2759"/>
<evidence type="ECO:0000256" key="5">
    <source>
        <dbReference type="SAM" id="MobiDB-lite"/>
    </source>
</evidence>
<keyword evidence="2 6" id="KW-0812">Transmembrane</keyword>
<feature type="compositionally biased region" description="Low complexity" evidence="5">
    <location>
        <begin position="338"/>
        <end position="359"/>
    </location>
</feature>
<feature type="compositionally biased region" description="Low complexity" evidence="5">
    <location>
        <begin position="444"/>
        <end position="462"/>
    </location>
</feature>
<dbReference type="InterPro" id="IPR013861">
    <property type="entry name" value="TMEM115/Pdh1/Rbl19"/>
</dbReference>
<comment type="subcellular location">
    <subcellularLocation>
        <location evidence="1">Membrane</location>
        <topology evidence="1">Multi-pass membrane protein</topology>
    </subcellularLocation>
</comment>
<evidence type="ECO:0000256" key="1">
    <source>
        <dbReference type="ARBA" id="ARBA00004141"/>
    </source>
</evidence>
<feature type="transmembrane region" description="Helical" evidence="6">
    <location>
        <begin position="199"/>
        <end position="230"/>
    </location>
</feature>
<proteinExistence type="predicted"/>
<name>A0A854QIV8_CRYNE</name>
<reference evidence="7 8" key="1">
    <citation type="submission" date="2017-06" db="EMBL/GenBank/DDBJ databases">
        <title>Global population genomics of the pathogenic fungus Cryptococcus neoformans var. grubii.</title>
        <authorList>
            <person name="Cuomo C."/>
            <person name="Litvintseva A."/>
            <person name="Chen Y."/>
            <person name="Young S."/>
            <person name="Zeng Q."/>
            <person name="Chapman S."/>
            <person name="Gujja S."/>
            <person name="Saif S."/>
            <person name="Birren B."/>
        </authorList>
    </citation>
    <scope>NUCLEOTIDE SEQUENCE [LARGE SCALE GENOMIC DNA]</scope>
    <source>
        <strain evidence="7 8">Tu259-1</strain>
    </source>
</reference>
<feature type="region of interest" description="Disordered" evidence="5">
    <location>
        <begin position="338"/>
        <end position="364"/>
    </location>
</feature>
<dbReference type="InterPro" id="IPR035952">
    <property type="entry name" value="Rhomboid-like_sf"/>
</dbReference>
<feature type="transmembrane region" description="Helical" evidence="6">
    <location>
        <begin position="85"/>
        <end position="111"/>
    </location>
</feature>
<dbReference type="Pfam" id="PF08551">
    <property type="entry name" value="DUF1751"/>
    <property type="match status" value="1"/>
</dbReference>
<evidence type="ECO:0000256" key="6">
    <source>
        <dbReference type="SAM" id="Phobius"/>
    </source>
</evidence>
<dbReference type="SMART" id="SM01160">
    <property type="entry name" value="DUF1751"/>
    <property type="match status" value="1"/>
</dbReference>
<dbReference type="FunFam" id="1.20.1540.10:FF:000004">
    <property type="entry name" value="Transmembrane protein 115"/>
    <property type="match status" value="1"/>
</dbReference>
<dbReference type="Gene3D" id="1.20.1540.10">
    <property type="entry name" value="Rhomboid-like"/>
    <property type="match status" value="1"/>
</dbReference>
<sequence>MRQELPRQESQIPNHKSHLKLVCTSMPSITLLPFLHAVPPATRALTAALLLPTAAALALTRLAAVPPASLPWLLLVPAHSWKYPWVLLTAAFVELGVLNALVSAVALPLACRYLERVWGARELVRFCCVTVVGSNAIAFGFSWIVWLLFGSEDALYGLPYHGLSGLQVGFLVAFTQLIPEHQVQLLGKIKLRVKSLPGIHLLISNILVILLGPSPFILIQFGFFVAWVYLRFFKPSPDGGLFRGDRSETFAFQYWFPPVVRPYISVVANHVYTLATRLHIVQAWDAPAGEYSLLPGPGSAASGSGVGGGIGNLGGGARAEAERRRALALKALDARLASTPSPAPAMSSPAPASASASAPAPAPAENVNRVRAGSGAKDIPAPTAIAATTSSSVEPIISTPAPAPGPAAAPTPTNPSTSPSKPTKPSTTTTTTALEPAPPPPALAQPIQPTQTQTQTQTQQGQGKKGKGKGKGKKSSSSSPSPSTSQTQPSVSQSQAEAEEKEKGE</sequence>
<dbReference type="GO" id="GO:0006890">
    <property type="term" value="P:retrograde vesicle-mediated transport, Golgi to endoplasmic reticulum"/>
    <property type="evidence" value="ECO:0007669"/>
    <property type="project" value="InterPro"/>
</dbReference>
<feature type="compositionally biased region" description="Low complexity" evidence="5">
    <location>
        <begin position="414"/>
        <end position="435"/>
    </location>
</feature>
<dbReference type="PANTHER" id="PTHR13377:SF3">
    <property type="entry name" value="TRANSMEMBRANE PROTEIN 115"/>
    <property type="match status" value="1"/>
</dbReference>
<dbReference type="AlphaFoldDB" id="A0A854QIV8"/>
<evidence type="ECO:0000256" key="3">
    <source>
        <dbReference type="ARBA" id="ARBA00022989"/>
    </source>
</evidence>
<feature type="transmembrane region" description="Helical" evidence="6">
    <location>
        <begin position="44"/>
        <end position="65"/>
    </location>
</feature>
<evidence type="ECO:0008006" key="9">
    <source>
        <dbReference type="Google" id="ProtNLM"/>
    </source>
</evidence>
<accession>A0A854QIV8</accession>